<dbReference type="EMBL" id="BAEO01000014">
    <property type="protein sequence ID" value="GAC18173.1"/>
    <property type="molecule type" value="Genomic_DNA"/>
</dbReference>
<proteinExistence type="predicted"/>
<evidence type="ECO:0000313" key="2">
    <source>
        <dbReference type="Proteomes" id="UP000006327"/>
    </source>
</evidence>
<keyword evidence="2" id="KW-1185">Reference proteome</keyword>
<comment type="caution">
    <text evidence="1">The sequence shown here is derived from an EMBL/GenBank/DDBJ whole genome shotgun (WGS) entry which is preliminary data.</text>
</comment>
<name>K6YNF2_9ALTE</name>
<protein>
    <submittedName>
        <fullName evidence="1">Uncharacterized protein</fullName>
    </submittedName>
</protein>
<sequence length="49" mass="5784">MLSNDILFSLATYWLLTDKLIQLERLLTDSLNVFVKTDVSWFEVHLIID</sequence>
<reference evidence="1 2" key="1">
    <citation type="journal article" date="2017" name="Antonie Van Leeuwenhoek">
        <title>Rhizobium rhizosphaerae sp. nov., a novel species isolated from rice rhizosphere.</title>
        <authorList>
            <person name="Zhao J.J."/>
            <person name="Zhang J."/>
            <person name="Zhang R.J."/>
            <person name="Zhang C.W."/>
            <person name="Yin H.Q."/>
            <person name="Zhang X.X."/>
        </authorList>
    </citation>
    <scope>NUCLEOTIDE SEQUENCE [LARGE SCALE GENOMIC DNA]</scope>
    <source>
        <strain evidence="1 2">BSs20135</strain>
    </source>
</reference>
<dbReference type="STRING" id="493475.GARC_1193"/>
<organism evidence="1 2">
    <name type="scientific">Paraglaciecola arctica BSs20135</name>
    <dbReference type="NCBI Taxonomy" id="493475"/>
    <lineage>
        <taxon>Bacteria</taxon>
        <taxon>Pseudomonadati</taxon>
        <taxon>Pseudomonadota</taxon>
        <taxon>Gammaproteobacteria</taxon>
        <taxon>Alteromonadales</taxon>
        <taxon>Alteromonadaceae</taxon>
        <taxon>Paraglaciecola</taxon>
    </lineage>
</organism>
<gene>
    <name evidence="1" type="ORF">GARC_1193</name>
</gene>
<accession>K6YNF2</accession>
<dbReference type="Proteomes" id="UP000006327">
    <property type="component" value="Unassembled WGS sequence"/>
</dbReference>
<dbReference type="AlphaFoldDB" id="K6YNF2"/>
<evidence type="ECO:0000313" key="1">
    <source>
        <dbReference type="EMBL" id="GAC18173.1"/>
    </source>
</evidence>